<protein>
    <submittedName>
        <fullName evidence="7">Integrase</fullName>
    </submittedName>
</protein>
<feature type="active site" description="O-(5'-phospho-DNA)-serine intermediate" evidence="5">
    <location>
        <position position="9"/>
    </location>
</feature>
<dbReference type="PANTHER" id="PTHR30461">
    <property type="entry name" value="DNA-INVERTASE FROM LAMBDOID PROPHAGE"/>
    <property type="match status" value="1"/>
</dbReference>
<dbReference type="InterPro" id="IPR050639">
    <property type="entry name" value="SSR_resolvase"/>
</dbReference>
<feature type="domain" description="Resolvase/invertase-type recombinase catalytic" evidence="6">
    <location>
        <begin position="1"/>
        <end position="134"/>
    </location>
</feature>
<keyword evidence="4" id="KW-0233">DNA recombination</keyword>
<evidence type="ECO:0000256" key="2">
    <source>
        <dbReference type="ARBA" id="ARBA00022908"/>
    </source>
</evidence>
<evidence type="ECO:0000256" key="1">
    <source>
        <dbReference type="ARBA" id="ARBA00009913"/>
    </source>
</evidence>
<dbReference type="Gene3D" id="3.40.50.1390">
    <property type="entry name" value="Resolvase, N-terminal catalytic domain"/>
    <property type="match status" value="1"/>
</dbReference>
<keyword evidence="2" id="KW-0229">DNA integration</keyword>
<evidence type="ECO:0000313" key="7">
    <source>
        <dbReference type="EMBL" id="GFO88343.1"/>
    </source>
</evidence>
<evidence type="ECO:0000256" key="4">
    <source>
        <dbReference type="ARBA" id="ARBA00023172"/>
    </source>
</evidence>
<dbReference type="InterPro" id="IPR006119">
    <property type="entry name" value="Resolv_N"/>
</dbReference>
<keyword evidence="8" id="KW-1185">Reference proteome</keyword>
<evidence type="ECO:0000256" key="3">
    <source>
        <dbReference type="ARBA" id="ARBA00023125"/>
    </source>
</evidence>
<name>A0ABQ1E049_9FIRM</name>
<proteinExistence type="inferred from homology"/>
<keyword evidence="3" id="KW-0238">DNA-binding</keyword>
<evidence type="ECO:0000313" key="8">
    <source>
        <dbReference type="Proteomes" id="UP000620147"/>
    </source>
</evidence>
<dbReference type="InterPro" id="IPR006118">
    <property type="entry name" value="Recombinase_CS"/>
</dbReference>
<evidence type="ECO:0000259" key="6">
    <source>
        <dbReference type="PROSITE" id="PS51736"/>
    </source>
</evidence>
<dbReference type="EMBL" id="BLYJ01000017">
    <property type="protein sequence ID" value="GFO88343.1"/>
    <property type="molecule type" value="Genomic_DNA"/>
</dbReference>
<dbReference type="RefSeq" id="WP_188885735.1">
    <property type="nucleotide sequence ID" value="NZ_BLYJ01000017.1"/>
</dbReference>
<comment type="caution">
    <text evidence="7">The sequence shown here is derived from an EMBL/GenBank/DDBJ whole genome shotgun (WGS) entry which is preliminary data.</text>
</comment>
<sequence length="192" mass="22318">MKIGYVRVSTVEQNEARQVEALQKHDIERWYIEKISGKNLDRPKLQEMLDFAREGDTVYVLDWSRISRSTKDLLELVDRLGAKGVHLYSLKENFDTSTPHGRMVLTILGAINEFERANMLERQREGVAIAKREGKYKGRKKTEIEDMAAVYHEWVTRHKSKATIARENGISRPTLDRLLKEYEREVVAKSNS</sequence>
<evidence type="ECO:0000256" key="5">
    <source>
        <dbReference type="PROSITE-ProRule" id="PRU10137"/>
    </source>
</evidence>
<dbReference type="Pfam" id="PF00239">
    <property type="entry name" value="Resolvase"/>
    <property type="match status" value="1"/>
</dbReference>
<dbReference type="SMART" id="SM00857">
    <property type="entry name" value="Resolvase"/>
    <property type="match status" value="1"/>
</dbReference>
<gene>
    <name evidence="7" type="ORF">BUFA31_15070</name>
</gene>
<reference evidence="7 8" key="1">
    <citation type="submission" date="2020-06" db="EMBL/GenBank/DDBJ databases">
        <title>Characterization of fructooligosaccharide metabolism and fructooligosaccharide-degrading enzymes in human commensal butyrate producers.</title>
        <authorList>
            <person name="Tanno H."/>
            <person name="Fujii T."/>
            <person name="Hirano K."/>
            <person name="Maeno S."/>
            <person name="Tonozuka T."/>
            <person name="Sakamoto M."/>
            <person name="Ohkuma M."/>
            <person name="Tochio T."/>
            <person name="Endo A."/>
        </authorList>
    </citation>
    <scope>NUCLEOTIDE SEQUENCE [LARGE SCALE GENOMIC DNA]</scope>
    <source>
        <strain evidence="7 8">JCM 31056</strain>
    </source>
</reference>
<accession>A0ABQ1E049</accession>
<dbReference type="SUPFAM" id="SSF53041">
    <property type="entry name" value="Resolvase-like"/>
    <property type="match status" value="1"/>
</dbReference>
<dbReference type="InterPro" id="IPR036162">
    <property type="entry name" value="Resolvase-like_N_sf"/>
</dbReference>
<comment type="similarity">
    <text evidence="1">Belongs to the site-specific recombinase resolvase family.</text>
</comment>
<dbReference type="PANTHER" id="PTHR30461:SF26">
    <property type="entry name" value="RESOLVASE HOMOLOG YNEB"/>
    <property type="match status" value="1"/>
</dbReference>
<dbReference type="Proteomes" id="UP000620147">
    <property type="component" value="Unassembled WGS sequence"/>
</dbReference>
<dbReference type="PROSITE" id="PS51736">
    <property type="entry name" value="RECOMBINASES_3"/>
    <property type="match status" value="1"/>
</dbReference>
<dbReference type="PROSITE" id="PS00397">
    <property type="entry name" value="RECOMBINASES_1"/>
    <property type="match status" value="1"/>
</dbReference>
<dbReference type="CDD" id="cd03768">
    <property type="entry name" value="SR_ResInv"/>
    <property type="match status" value="1"/>
</dbReference>
<organism evidence="7 8">
    <name type="scientific">Butyricicoccus faecihominis</name>
    <dbReference type="NCBI Taxonomy" id="1712515"/>
    <lineage>
        <taxon>Bacteria</taxon>
        <taxon>Bacillati</taxon>
        <taxon>Bacillota</taxon>
        <taxon>Clostridia</taxon>
        <taxon>Eubacteriales</taxon>
        <taxon>Butyricicoccaceae</taxon>
        <taxon>Butyricicoccus</taxon>
    </lineage>
</organism>